<feature type="compositionally biased region" description="Low complexity" evidence="1">
    <location>
        <begin position="314"/>
        <end position="338"/>
    </location>
</feature>
<dbReference type="RefSeq" id="WP_319699960.1">
    <property type="nucleotide sequence ID" value="NZ_JARAWN010000670.1"/>
</dbReference>
<dbReference type="Pfam" id="PF01656">
    <property type="entry name" value="CbiA"/>
    <property type="match status" value="1"/>
</dbReference>
<dbReference type="PANTHER" id="PTHR43384">
    <property type="entry name" value="SEPTUM SITE-DETERMINING PROTEIN MIND HOMOLOG, CHLOROPLASTIC-RELATED"/>
    <property type="match status" value="1"/>
</dbReference>
<protein>
    <submittedName>
        <fullName evidence="3">ATP-binding protein</fullName>
    </submittedName>
</protein>
<keyword evidence="3" id="KW-0067">ATP-binding</keyword>
<dbReference type="AlphaFoldDB" id="A0AAJ2URM5"/>
<evidence type="ECO:0000313" key="4">
    <source>
        <dbReference type="Proteomes" id="UP001273589"/>
    </source>
</evidence>
<dbReference type="EMBL" id="JARAWN010000670">
    <property type="protein sequence ID" value="MDX3136783.1"/>
    <property type="molecule type" value="Genomic_DNA"/>
</dbReference>
<evidence type="ECO:0000259" key="2">
    <source>
        <dbReference type="Pfam" id="PF01656"/>
    </source>
</evidence>
<feature type="domain" description="CobQ/CobB/MinD/ParA nucleotide binding" evidence="2">
    <location>
        <begin position="7"/>
        <end position="219"/>
    </location>
</feature>
<dbReference type="Gene3D" id="3.40.50.300">
    <property type="entry name" value="P-loop containing nucleotide triphosphate hydrolases"/>
    <property type="match status" value="1"/>
</dbReference>
<keyword evidence="3" id="KW-0547">Nucleotide-binding</keyword>
<dbReference type="InterPro" id="IPR002586">
    <property type="entry name" value="CobQ/CobB/MinD/ParA_Nub-bd_dom"/>
</dbReference>
<dbReference type="GO" id="GO:0051782">
    <property type="term" value="P:negative regulation of cell division"/>
    <property type="evidence" value="ECO:0007669"/>
    <property type="project" value="TreeGrafter"/>
</dbReference>
<proteinExistence type="predicted"/>
<reference evidence="3" key="1">
    <citation type="journal article" date="2023" name="Microb. Genom.">
        <title>Mesoterricola silvestris gen. nov., sp. nov., Mesoterricola sediminis sp. nov., Geothrix oryzae sp. nov., Geothrix edaphica sp. nov., Geothrix rubra sp. nov., and Geothrix limicola sp. nov., six novel members of Acidobacteriota isolated from soils.</title>
        <authorList>
            <person name="Weisberg A.J."/>
            <person name="Pearce E."/>
            <person name="Kramer C.G."/>
            <person name="Chang J.H."/>
            <person name="Clarke C.R."/>
        </authorList>
    </citation>
    <scope>NUCLEOTIDE SEQUENCE</scope>
    <source>
        <strain evidence="3">ND06-05F</strain>
    </source>
</reference>
<dbReference type="Proteomes" id="UP001273589">
    <property type="component" value="Unassembled WGS sequence"/>
</dbReference>
<dbReference type="GO" id="GO:0016887">
    <property type="term" value="F:ATP hydrolysis activity"/>
    <property type="evidence" value="ECO:0007669"/>
    <property type="project" value="TreeGrafter"/>
</dbReference>
<comment type="caution">
    <text evidence="3">The sequence shown here is derived from an EMBL/GenBank/DDBJ whole genome shotgun (WGS) entry which is preliminary data.</text>
</comment>
<dbReference type="GO" id="GO:0005524">
    <property type="term" value="F:ATP binding"/>
    <property type="evidence" value="ECO:0007669"/>
    <property type="project" value="UniProtKB-KW"/>
</dbReference>
<dbReference type="GO" id="GO:0009898">
    <property type="term" value="C:cytoplasmic side of plasma membrane"/>
    <property type="evidence" value="ECO:0007669"/>
    <property type="project" value="TreeGrafter"/>
</dbReference>
<dbReference type="PANTHER" id="PTHR43384:SF15">
    <property type="entry name" value="ATP-BINDING PROTEIN"/>
    <property type="match status" value="1"/>
</dbReference>
<accession>A0AAJ2URM5</accession>
<sequence>MRVAFVGKGGSGKTTLSALFARHLARSGAPLVAIDGDINQHLAHALGLDEDDDFGAPPLSSRTGEIKDLLRGTNPRIVSREAMVKTTPPGRGSRLLRLLGDDDIHGRHVERVDGVPLMVTGAFDESDLGVACYHSKLGAVELYLNHLVDGPGEYVVVDMTAGADAFASGLFTRFDMTFLVAEPTRKSVSVYRQYREHAAEFGIPIAVVGNKVTGEDDLLFLKEHVGDDLLAYCVQSSYVRAQEQGREQGELEAHNLHALTQLKAAVDARTKDWATFQRHAVEFHLRNAAAWANAATGHDLAAQVDPGFRHGPQAPAASGSAPNPSSAAGSASSSAVSF</sequence>
<dbReference type="InterPro" id="IPR027417">
    <property type="entry name" value="P-loop_NTPase"/>
</dbReference>
<feature type="region of interest" description="Disordered" evidence="1">
    <location>
        <begin position="303"/>
        <end position="338"/>
    </location>
</feature>
<dbReference type="GO" id="GO:0005829">
    <property type="term" value="C:cytosol"/>
    <property type="evidence" value="ECO:0007669"/>
    <property type="project" value="TreeGrafter"/>
</dbReference>
<organism evidence="3 4">
    <name type="scientific">Streptomyces europaeiscabiei</name>
    <dbReference type="NCBI Taxonomy" id="146819"/>
    <lineage>
        <taxon>Bacteria</taxon>
        <taxon>Bacillati</taxon>
        <taxon>Actinomycetota</taxon>
        <taxon>Actinomycetes</taxon>
        <taxon>Kitasatosporales</taxon>
        <taxon>Streptomycetaceae</taxon>
        <taxon>Streptomyces</taxon>
    </lineage>
</organism>
<dbReference type="SUPFAM" id="SSF52540">
    <property type="entry name" value="P-loop containing nucleoside triphosphate hydrolases"/>
    <property type="match status" value="1"/>
</dbReference>
<gene>
    <name evidence="3" type="ORF">PV367_44930</name>
</gene>
<name>A0AAJ2URM5_9ACTN</name>
<evidence type="ECO:0000313" key="3">
    <source>
        <dbReference type="EMBL" id="MDX3136783.1"/>
    </source>
</evidence>
<dbReference type="InterPro" id="IPR050625">
    <property type="entry name" value="ParA/MinD_ATPase"/>
</dbReference>
<evidence type="ECO:0000256" key="1">
    <source>
        <dbReference type="SAM" id="MobiDB-lite"/>
    </source>
</evidence>